<feature type="chain" id="PRO_5046306586" description="Molybdenum cofactor biosynthesis protein B" evidence="2">
    <location>
        <begin position="25"/>
        <end position="206"/>
    </location>
</feature>
<name>A0ABS3AU75_9BACT</name>
<evidence type="ECO:0000313" key="4">
    <source>
        <dbReference type="EMBL" id="MBN4066562.1"/>
    </source>
</evidence>
<dbReference type="PANTHER" id="PTHR43232">
    <property type="entry name" value="MOLYBDENUM COFACTOR BIOSYNTHESIS PROTEIN B"/>
    <property type="match status" value="1"/>
</dbReference>
<keyword evidence="2" id="KW-0732">Signal</keyword>
<evidence type="ECO:0000256" key="1">
    <source>
        <dbReference type="ARBA" id="ARBA00015262"/>
    </source>
</evidence>
<dbReference type="Gene3D" id="3.40.980.10">
    <property type="entry name" value="MoaB/Mog-like domain"/>
    <property type="match status" value="1"/>
</dbReference>
<evidence type="ECO:0000259" key="3">
    <source>
        <dbReference type="Pfam" id="PF00994"/>
    </source>
</evidence>
<feature type="domain" description="MoaB/Mog" evidence="3">
    <location>
        <begin position="61"/>
        <end position="183"/>
    </location>
</feature>
<evidence type="ECO:0000256" key="2">
    <source>
        <dbReference type="SAM" id="SignalP"/>
    </source>
</evidence>
<protein>
    <recommendedName>
        <fullName evidence="1">Molybdenum cofactor biosynthesis protein B</fullName>
    </recommendedName>
</protein>
<comment type="caution">
    <text evidence="4">The sequence shown here is derived from an EMBL/GenBank/DDBJ whole genome shotgun (WGS) entry which is preliminary data.</text>
</comment>
<dbReference type="SUPFAM" id="SSF53218">
    <property type="entry name" value="Molybdenum cofactor biosynthesis proteins"/>
    <property type="match status" value="1"/>
</dbReference>
<evidence type="ECO:0000313" key="5">
    <source>
        <dbReference type="Proteomes" id="UP000722121"/>
    </source>
</evidence>
<dbReference type="Proteomes" id="UP000722121">
    <property type="component" value="Unassembled WGS sequence"/>
</dbReference>
<feature type="signal peptide" evidence="2">
    <location>
        <begin position="1"/>
        <end position="24"/>
    </location>
</feature>
<reference evidence="4 5" key="1">
    <citation type="submission" date="2021-02" db="EMBL/GenBank/DDBJ databases">
        <title>Activity-based single-cell genomes from oceanic crustal fluid captures similar information to metagenomic and metatranscriptomic surveys with orders of magnitude less sampling.</title>
        <authorList>
            <person name="D'Angelo T.S."/>
            <person name="Orcutt B.N."/>
        </authorList>
    </citation>
    <scope>NUCLEOTIDE SEQUENCE [LARGE SCALE GENOMIC DNA]</scope>
    <source>
        <strain evidence="4">AH-315-G07</strain>
    </source>
</reference>
<accession>A0ABS3AU75</accession>
<keyword evidence="5" id="KW-1185">Reference proteome</keyword>
<dbReference type="PANTHER" id="PTHR43232:SF2">
    <property type="entry name" value="MOLYBDENUM COFACTOR BIOSYNTHESIS PROTEIN B"/>
    <property type="match status" value="1"/>
</dbReference>
<dbReference type="Pfam" id="PF00994">
    <property type="entry name" value="MoCF_biosynth"/>
    <property type="match status" value="1"/>
</dbReference>
<organism evidence="4 5">
    <name type="scientific">Simkania negevensis</name>
    <dbReference type="NCBI Taxonomy" id="83561"/>
    <lineage>
        <taxon>Bacteria</taxon>
        <taxon>Pseudomonadati</taxon>
        <taxon>Chlamydiota</taxon>
        <taxon>Chlamydiia</taxon>
        <taxon>Parachlamydiales</taxon>
        <taxon>Simkaniaceae</taxon>
        <taxon>Simkania</taxon>
    </lineage>
</organism>
<dbReference type="InterPro" id="IPR012245">
    <property type="entry name" value="MoaB"/>
</dbReference>
<sequence length="206" mass="23112">MVTFPSFFFLLLSAFAIFFSTSDAMPFEKQQIVNTALAAIAHPSIDNLNFSNEQKLLNEVRALLEKEKYNVLTADLLQPDAVQIKGKIESWLANPNINTIFIFGGTTVEEGNIAHKTLLPLIKEEFSSFQSLYTQVNWDNAGALLLDQNVHAGLNGKTFIFLLPNSRKEAQTAIEKIILPQIRNLLAQVNTRQNSEENTNNETTKQ</sequence>
<proteinExistence type="predicted"/>
<dbReference type="InterPro" id="IPR036425">
    <property type="entry name" value="MoaB/Mog-like_dom_sf"/>
</dbReference>
<dbReference type="EMBL" id="JAFITR010000006">
    <property type="protein sequence ID" value="MBN4066562.1"/>
    <property type="molecule type" value="Genomic_DNA"/>
</dbReference>
<dbReference type="InterPro" id="IPR001453">
    <property type="entry name" value="MoaB/Mog_dom"/>
</dbReference>
<gene>
    <name evidence="4" type="ORF">JYU14_00570</name>
</gene>